<dbReference type="InterPro" id="IPR000914">
    <property type="entry name" value="SBP_5_dom"/>
</dbReference>
<dbReference type="AlphaFoldDB" id="A0A2T0NA31"/>
<organism evidence="4 5">
    <name type="scientific">Nonomuraea fuscirosea</name>
    <dbReference type="NCBI Taxonomy" id="1291556"/>
    <lineage>
        <taxon>Bacteria</taxon>
        <taxon>Bacillati</taxon>
        <taxon>Actinomycetota</taxon>
        <taxon>Actinomycetes</taxon>
        <taxon>Streptosporangiales</taxon>
        <taxon>Streptosporangiaceae</taxon>
        <taxon>Nonomuraea</taxon>
    </lineage>
</organism>
<reference evidence="4 5" key="1">
    <citation type="submission" date="2018-03" db="EMBL/GenBank/DDBJ databases">
        <title>Genomic Encyclopedia of Type Strains, Phase III (KMG-III): the genomes of soil and plant-associated and newly described type strains.</title>
        <authorList>
            <person name="Whitman W."/>
        </authorList>
    </citation>
    <scope>NUCLEOTIDE SEQUENCE [LARGE SCALE GENOMIC DNA]</scope>
    <source>
        <strain evidence="4 5">CGMCC 4.7104</strain>
    </source>
</reference>
<keyword evidence="2" id="KW-0732">Signal</keyword>
<feature type="domain" description="Solute-binding protein family 5" evidence="3">
    <location>
        <begin position="122"/>
        <end position="488"/>
    </location>
</feature>
<gene>
    <name evidence="4" type="ORF">B0I32_102692</name>
</gene>
<keyword evidence="5" id="KW-1185">Reference proteome</keyword>
<dbReference type="GO" id="GO:1904680">
    <property type="term" value="F:peptide transmembrane transporter activity"/>
    <property type="evidence" value="ECO:0007669"/>
    <property type="project" value="TreeGrafter"/>
</dbReference>
<dbReference type="Gene3D" id="3.90.76.10">
    <property type="entry name" value="Dipeptide-binding Protein, Domain 1"/>
    <property type="match status" value="1"/>
</dbReference>
<dbReference type="PIRSF" id="PIRSF002741">
    <property type="entry name" value="MppA"/>
    <property type="match status" value="1"/>
</dbReference>
<comment type="caution">
    <text evidence="4">The sequence shown here is derived from an EMBL/GenBank/DDBJ whole genome shotgun (WGS) entry which is preliminary data.</text>
</comment>
<protein>
    <submittedName>
        <fullName evidence="4">Peptide/nickel transport system substrate-binding protein</fullName>
    </submittedName>
</protein>
<evidence type="ECO:0000313" key="5">
    <source>
        <dbReference type="Proteomes" id="UP000238312"/>
    </source>
</evidence>
<proteinExistence type="predicted"/>
<dbReference type="SUPFAM" id="SSF53850">
    <property type="entry name" value="Periplasmic binding protein-like II"/>
    <property type="match status" value="1"/>
</dbReference>
<dbReference type="InterPro" id="IPR039424">
    <property type="entry name" value="SBP_5"/>
</dbReference>
<feature type="chain" id="PRO_5039427723" evidence="2">
    <location>
        <begin position="23"/>
        <end position="571"/>
    </location>
</feature>
<name>A0A2T0NA31_9ACTN</name>
<dbReference type="CDD" id="cd08501">
    <property type="entry name" value="PBP2_Lpqw"/>
    <property type="match status" value="1"/>
</dbReference>
<dbReference type="PROSITE" id="PS51257">
    <property type="entry name" value="PROKAR_LIPOPROTEIN"/>
    <property type="match status" value="1"/>
</dbReference>
<accession>A0A2T0NA31</accession>
<dbReference type="GO" id="GO:0043190">
    <property type="term" value="C:ATP-binding cassette (ABC) transporter complex"/>
    <property type="evidence" value="ECO:0007669"/>
    <property type="project" value="InterPro"/>
</dbReference>
<dbReference type="RefSeq" id="WP_106235983.1">
    <property type="nucleotide sequence ID" value="NZ_JBFAIL010000026.1"/>
</dbReference>
<sequence length="571" mass="63252">MKVHYRAAAGLAVLAMAVAACGGGGGTENKQPNAEQSQQAQQQMTETPIISINSVPYEQVKDGGTLTLAIGQWPTQWNGNHVDGNQADTATMLDPIMPQLMMADENATFTPNKDYVSDVKNDMSSGKQVVTYTLNEKAKWSDGTPITWKDLEAAWKANSGENKKFKPASTDGWDKIESVAKGDSDNIAVITFKKPYSEWQGLFNRGTSHLFPAEHIDTPEKYEKDYLQKIPVTAGPFKVESLDEGTKTLTLVRDDNWWGQKAKLDKLIYRAIPDPAAEVNAFANGELDAAEIQSGAPADLKRAKEVPGAEIRKSLSPNWRHITVNNQSEFLKTKEVRQAVQYAINRDVITQSDLKDMEWPLQTLGNHVFMNNHKGYVDNSGDLGKYNLDKAKQLLDAAGWKQEGEYRKKDGKELALTFVIPTATPVSQTEGELTQAMLKEAGIKVTIRPVPVDKFFNDFIIKGDFDLVPFSWIGTPLPLGSLPQIYKTGSESNFPKMSDPEVDAAIQAAVDEMDPAAAIQKANEADKLIWDRVHTIPLYQRPEIFATKKTLANWGARGYKYYDWTAVGFTG</sequence>
<dbReference type="GO" id="GO:0042597">
    <property type="term" value="C:periplasmic space"/>
    <property type="evidence" value="ECO:0007669"/>
    <property type="project" value="UniProtKB-ARBA"/>
</dbReference>
<evidence type="ECO:0000313" key="4">
    <source>
        <dbReference type="EMBL" id="PRX69634.1"/>
    </source>
</evidence>
<dbReference type="Pfam" id="PF00496">
    <property type="entry name" value="SBP_bac_5"/>
    <property type="match status" value="1"/>
</dbReference>
<feature type="signal peptide" evidence="2">
    <location>
        <begin position="1"/>
        <end position="22"/>
    </location>
</feature>
<dbReference type="PANTHER" id="PTHR30290">
    <property type="entry name" value="PERIPLASMIC BINDING COMPONENT OF ABC TRANSPORTER"/>
    <property type="match status" value="1"/>
</dbReference>
<dbReference type="InterPro" id="IPR030678">
    <property type="entry name" value="Peptide/Ni-bd"/>
</dbReference>
<dbReference type="Gene3D" id="3.10.105.10">
    <property type="entry name" value="Dipeptide-binding Protein, Domain 3"/>
    <property type="match status" value="1"/>
</dbReference>
<dbReference type="OrthoDB" id="7888869at2"/>
<dbReference type="EMBL" id="PVNG01000002">
    <property type="protein sequence ID" value="PRX69634.1"/>
    <property type="molecule type" value="Genomic_DNA"/>
</dbReference>
<dbReference type="Proteomes" id="UP000238312">
    <property type="component" value="Unassembled WGS sequence"/>
</dbReference>
<evidence type="ECO:0000259" key="3">
    <source>
        <dbReference type="Pfam" id="PF00496"/>
    </source>
</evidence>
<dbReference type="PANTHER" id="PTHR30290:SF65">
    <property type="entry name" value="MONOACYL PHOSPHATIDYLINOSITOL TETRAMANNOSIDE-BINDING PROTEIN LPQW-RELATED"/>
    <property type="match status" value="1"/>
</dbReference>
<feature type="region of interest" description="Disordered" evidence="1">
    <location>
        <begin position="25"/>
        <end position="44"/>
    </location>
</feature>
<evidence type="ECO:0000256" key="2">
    <source>
        <dbReference type="SAM" id="SignalP"/>
    </source>
</evidence>
<dbReference type="Gene3D" id="3.40.190.10">
    <property type="entry name" value="Periplasmic binding protein-like II"/>
    <property type="match status" value="1"/>
</dbReference>
<dbReference type="GO" id="GO:0015833">
    <property type="term" value="P:peptide transport"/>
    <property type="evidence" value="ECO:0007669"/>
    <property type="project" value="TreeGrafter"/>
</dbReference>
<evidence type="ECO:0000256" key="1">
    <source>
        <dbReference type="SAM" id="MobiDB-lite"/>
    </source>
</evidence>